<sequence length="140" mass="14303">MPCPGPAGGPGGLCPPDRRRRPHPPVPCVPAAAARHAPDRGGYPLSHLGTRGAPRPGRGMERRRLPARRTAVPVSACAGRRPGAVRAGRRRAPAGLDLAHPRGAADGGVRVARGTGGGPRDDPRGHPARGVHGGLLGDRT</sequence>
<evidence type="ECO:0000256" key="1">
    <source>
        <dbReference type="SAM" id="MobiDB-lite"/>
    </source>
</evidence>
<dbReference type="EMBL" id="JBHMFI010000001">
    <property type="protein sequence ID" value="MFB9070623.1"/>
    <property type="molecule type" value="Genomic_DNA"/>
</dbReference>
<keyword evidence="3" id="KW-1185">Reference proteome</keyword>
<evidence type="ECO:0000313" key="2">
    <source>
        <dbReference type="EMBL" id="MFB9070623.1"/>
    </source>
</evidence>
<evidence type="ECO:0000313" key="3">
    <source>
        <dbReference type="Proteomes" id="UP001589575"/>
    </source>
</evidence>
<dbReference type="Proteomes" id="UP001589575">
    <property type="component" value="Unassembled WGS sequence"/>
</dbReference>
<feature type="compositionally biased region" description="Low complexity" evidence="1">
    <location>
        <begin position="102"/>
        <end position="113"/>
    </location>
</feature>
<reference evidence="2 3" key="1">
    <citation type="submission" date="2024-09" db="EMBL/GenBank/DDBJ databases">
        <authorList>
            <person name="Sun Q."/>
            <person name="Mori K."/>
        </authorList>
    </citation>
    <scope>NUCLEOTIDE SEQUENCE [LARGE SCALE GENOMIC DNA]</scope>
    <source>
        <strain evidence="2 3">CCM 7609</strain>
    </source>
</reference>
<feature type="compositionally biased region" description="Low complexity" evidence="1">
    <location>
        <begin position="76"/>
        <end position="86"/>
    </location>
</feature>
<protein>
    <submittedName>
        <fullName evidence="2">Uncharacterized protein</fullName>
    </submittedName>
</protein>
<feature type="compositionally biased region" description="Gly residues" evidence="1">
    <location>
        <begin position="131"/>
        <end position="140"/>
    </location>
</feature>
<feature type="region of interest" description="Disordered" evidence="1">
    <location>
        <begin position="1"/>
        <end position="140"/>
    </location>
</feature>
<proteinExistence type="predicted"/>
<comment type="caution">
    <text evidence="2">The sequence shown here is derived from an EMBL/GenBank/DDBJ whole genome shotgun (WGS) entry which is preliminary data.</text>
</comment>
<organism evidence="2 3">
    <name type="scientific">Citricoccus parietis</name>
    <dbReference type="NCBI Taxonomy" id="592307"/>
    <lineage>
        <taxon>Bacteria</taxon>
        <taxon>Bacillati</taxon>
        <taxon>Actinomycetota</taxon>
        <taxon>Actinomycetes</taxon>
        <taxon>Micrococcales</taxon>
        <taxon>Micrococcaceae</taxon>
        <taxon>Citricoccus</taxon>
    </lineage>
</organism>
<name>A0ABV5FVB8_9MICC</name>
<accession>A0ABV5FVB8</accession>
<gene>
    <name evidence="2" type="ORF">ACFFX0_05220</name>
</gene>